<sequence>MLYWLFGLWTFRGHFNTSVKQTKMIGLLPFAHVWKFYPICKQKLQMPCTVKCAISISEPIRQFFSTSNKNT</sequence>
<dbReference type="Proteomes" id="UP000828390">
    <property type="component" value="Unassembled WGS sequence"/>
</dbReference>
<keyword evidence="2" id="KW-1185">Reference proteome</keyword>
<dbReference type="AlphaFoldDB" id="A0A9D4BQH7"/>
<dbReference type="EMBL" id="JAIWYP010000015">
    <property type="protein sequence ID" value="KAH3704824.1"/>
    <property type="molecule type" value="Genomic_DNA"/>
</dbReference>
<comment type="caution">
    <text evidence="1">The sequence shown here is derived from an EMBL/GenBank/DDBJ whole genome shotgun (WGS) entry which is preliminary data.</text>
</comment>
<gene>
    <name evidence="1" type="ORF">DPMN_079885</name>
</gene>
<protein>
    <submittedName>
        <fullName evidence="1">Uncharacterized protein</fullName>
    </submittedName>
</protein>
<reference evidence="1" key="1">
    <citation type="journal article" date="2019" name="bioRxiv">
        <title>The Genome of the Zebra Mussel, Dreissena polymorpha: A Resource for Invasive Species Research.</title>
        <authorList>
            <person name="McCartney M.A."/>
            <person name="Auch B."/>
            <person name="Kono T."/>
            <person name="Mallez S."/>
            <person name="Zhang Y."/>
            <person name="Obille A."/>
            <person name="Becker A."/>
            <person name="Abrahante J.E."/>
            <person name="Garbe J."/>
            <person name="Badalamenti J.P."/>
            <person name="Herman A."/>
            <person name="Mangelson H."/>
            <person name="Liachko I."/>
            <person name="Sullivan S."/>
            <person name="Sone E.D."/>
            <person name="Koren S."/>
            <person name="Silverstein K.A.T."/>
            <person name="Beckman K.B."/>
            <person name="Gohl D.M."/>
        </authorList>
    </citation>
    <scope>NUCLEOTIDE SEQUENCE</scope>
    <source>
        <strain evidence="1">Duluth1</strain>
        <tissue evidence="1">Whole animal</tissue>
    </source>
</reference>
<name>A0A9D4BQH7_DREPO</name>
<evidence type="ECO:0000313" key="2">
    <source>
        <dbReference type="Proteomes" id="UP000828390"/>
    </source>
</evidence>
<reference evidence="1" key="2">
    <citation type="submission" date="2020-11" db="EMBL/GenBank/DDBJ databases">
        <authorList>
            <person name="McCartney M.A."/>
            <person name="Auch B."/>
            <person name="Kono T."/>
            <person name="Mallez S."/>
            <person name="Becker A."/>
            <person name="Gohl D.M."/>
            <person name="Silverstein K.A.T."/>
            <person name="Koren S."/>
            <person name="Bechman K.B."/>
            <person name="Herman A."/>
            <person name="Abrahante J.E."/>
            <person name="Garbe J."/>
        </authorList>
    </citation>
    <scope>NUCLEOTIDE SEQUENCE</scope>
    <source>
        <strain evidence="1">Duluth1</strain>
        <tissue evidence="1">Whole animal</tissue>
    </source>
</reference>
<proteinExistence type="predicted"/>
<accession>A0A9D4BQH7</accession>
<organism evidence="1 2">
    <name type="scientific">Dreissena polymorpha</name>
    <name type="common">Zebra mussel</name>
    <name type="synonym">Mytilus polymorpha</name>
    <dbReference type="NCBI Taxonomy" id="45954"/>
    <lineage>
        <taxon>Eukaryota</taxon>
        <taxon>Metazoa</taxon>
        <taxon>Spiralia</taxon>
        <taxon>Lophotrochozoa</taxon>
        <taxon>Mollusca</taxon>
        <taxon>Bivalvia</taxon>
        <taxon>Autobranchia</taxon>
        <taxon>Heteroconchia</taxon>
        <taxon>Euheterodonta</taxon>
        <taxon>Imparidentia</taxon>
        <taxon>Neoheterodontei</taxon>
        <taxon>Myida</taxon>
        <taxon>Dreissenoidea</taxon>
        <taxon>Dreissenidae</taxon>
        <taxon>Dreissena</taxon>
    </lineage>
</organism>
<evidence type="ECO:0000313" key="1">
    <source>
        <dbReference type="EMBL" id="KAH3704824.1"/>
    </source>
</evidence>